<dbReference type="GO" id="GO:0005634">
    <property type="term" value="C:nucleus"/>
    <property type="evidence" value="ECO:0007669"/>
    <property type="project" value="TreeGrafter"/>
</dbReference>
<evidence type="ECO:0000256" key="3">
    <source>
        <dbReference type="SAM" id="MobiDB-lite"/>
    </source>
</evidence>
<protein>
    <recommendedName>
        <fullName evidence="6">3'-5' exonuclease domain-containing protein</fullName>
    </recommendedName>
</protein>
<dbReference type="EMBL" id="BNJQ01000010">
    <property type="protein sequence ID" value="GHP05390.1"/>
    <property type="molecule type" value="Genomic_DNA"/>
</dbReference>
<evidence type="ECO:0000256" key="1">
    <source>
        <dbReference type="ARBA" id="ARBA00022722"/>
    </source>
</evidence>
<feature type="compositionally biased region" description="Acidic residues" evidence="3">
    <location>
        <begin position="40"/>
        <end position="51"/>
    </location>
</feature>
<keyword evidence="2" id="KW-0378">Hydrolase</keyword>
<keyword evidence="5" id="KW-1185">Reference proteome</keyword>
<dbReference type="PANTHER" id="PTHR13620">
    <property type="entry name" value="3-5 EXONUCLEASE"/>
    <property type="match status" value="1"/>
</dbReference>
<dbReference type="Proteomes" id="UP000660262">
    <property type="component" value="Unassembled WGS sequence"/>
</dbReference>
<dbReference type="InterPro" id="IPR051132">
    <property type="entry name" value="3-5_Exonuclease_domain"/>
</dbReference>
<dbReference type="GO" id="GO:0005737">
    <property type="term" value="C:cytoplasm"/>
    <property type="evidence" value="ECO:0007669"/>
    <property type="project" value="TreeGrafter"/>
</dbReference>
<dbReference type="SUPFAM" id="SSF53098">
    <property type="entry name" value="Ribonuclease H-like"/>
    <property type="match status" value="1"/>
</dbReference>
<dbReference type="GO" id="GO:0003676">
    <property type="term" value="F:nucleic acid binding"/>
    <property type="evidence" value="ECO:0007669"/>
    <property type="project" value="InterPro"/>
</dbReference>
<dbReference type="AlphaFoldDB" id="A0A830HHY4"/>
<evidence type="ECO:0000313" key="5">
    <source>
        <dbReference type="Proteomes" id="UP000660262"/>
    </source>
</evidence>
<feature type="compositionally biased region" description="Basic and acidic residues" evidence="3">
    <location>
        <begin position="101"/>
        <end position="125"/>
    </location>
</feature>
<keyword evidence="1" id="KW-0540">Nuclease</keyword>
<evidence type="ECO:0000313" key="4">
    <source>
        <dbReference type="EMBL" id="GHP05390.1"/>
    </source>
</evidence>
<reference evidence="4" key="1">
    <citation type="submission" date="2020-10" db="EMBL/GenBank/DDBJ databases">
        <title>Unveiling of a novel bifunctional photoreceptor, Dualchrome1, isolated from a cosmopolitan green alga.</title>
        <authorList>
            <person name="Suzuki S."/>
            <person name="Kawachi M."/>
        </authorList>
    </citation>
    <scope>NUCLEOTIDE SEQUENCE</scope>
    <source>
        <strain evidence="4">NIES 2893</strain>
    </source>
</reference>
<dbReference type="Gene3D" id="3.30.420.10">
    <property type="entry name" value="Ribonuclease H-like superfamily/Ribonuclease H"/>
    <property type="match status" value="1"/>
</dbReference>
<evidence type="ECO:0008006" key="6">
    <source>
        <dbReference type="Google" id="ProtNLM"/>
    </source>
</evidence>
<dbReference type="InterPro" id="IPR012337">
    <property type="entry name" value="RNaseH-like_sf"/>
</dbReference>
<dbReference type="PANTHER" id="PTHR13620:SF104">
    <property type="entry name" value="EXONUCLEASE 3'-5' DOMAIN-CONTAINING PROTEIN 2"/>
    <property type="match status" value="1"/>
</dbReference>
<name>A0A830HHY4_9CHLO</name>
<dbReference type="CDD" id="cd06141">
    <property type="entry name" value="WRN_exo"/>
    <property type="match status" value="1"/>
</dbReference>
<organism evidence="4 5">
    <name type="scientific">Pycnococcus provasolii</name>
    <dbReference type="NCBI Taxonomy" id="41880"/>
    <lineage>
        <taxon>Eukaryota</taxon>
        <taxon>Viridiplantae</taxon>
        <taxon>Chlorophyta</taxon>
        <taxon>Pseudoscourfieldiophyceae</taxon>
        <taxon>Pseudoscourfieldiales</taxon>
        <taxon>Pycnococcaceae</taxon>
        <taxon>Pycnococcus</taxon>
    </lineage>
</organism>
<evidence type="ECO:0000256" key="2">
    <source>
        <dbReference type="ARBA" id="ARBA00022801"/>
    </source>
</evidence>
<dbReference type="GO" id="GO:0008408">
    <property type="term" value="F:3'-5' exonuclease activity"/>
    <property type="evidence" value="ECO:0007669"/>
    <property type="project" value="TreeGrafter"/>
</dbReference>
<comment type="caution">
    <text evidence="4">The sequence shown here is derived from an EMBL/GenBank/DDBJ whole genome shotgun (WGS) entry which is preliminary data.</text>
</comment>
<dbReference type="InterPro" id="IPR036397">
    <property type="entry name" value="RNaseH_sf"/>
</dbReference>
<feature type="region of interest" description="Disordered" evidence="3">
    <location>
        <begin position="1"/>
        <end position="143"/>
    </location>
</feature>
<accession>A0A830HHY4</accession>
<sequence length="587" mass="63500">MAPPPPPAGAGAGAGTPNLLPPSPSSLLMKRPRRCSSSSSDDEDENEDGENEHENSASSIHSGSQLSDHDDGDSDSSLPSSAGAHHRRRPRHSSSSSDSDLSGRDAPDSPRRTAYSDRFTVRFRPELVPTNPDEEEQVDLPPPERVDACAPARGGEPFSEACSCAGRASWAWFPVNAPSAAMQLTPAPCFDLNNTFGNTLEHMPALEKLPPGVRMVVVSDLPTLDSELELLTASLVEGPHADGVVGLDFEWAPRFHFRGPDYDQDRERPISLIQLASQTRVLLVRLCCLHCEERRDGTLVPPKCLSSFFADPRLHFVGFSVHANDATKVFETFGVMPGALIPPRGGENSAACTDDEVEVPPSTPRLFDACAVAGAMGYPAASLARLSACLFGRSPPKSGYISTSNWEASSLNMRQRQYAAVDAWIVGEALRGLRWWHARQRNVLRQPSERMHSAASLEDFQRALASEDTGASEEDYRTHCATCAVAFGTVFPDAPLECPVEKCAKKFKDSSQKLVVVAASQDATAPAAPSDQSKVEHCDSVTWAGALRRLRFYDHLCTKSGECGEHAKLFESVVCGSCGRFEWTPAS</sequence>
<proteinExistence type="predicted"/>
<gene>
    <name evidence="4" type="ORF">PPROV_000414100</name>
</gene>